<dbReference type="AlphaFoldDB" id="A0A368W6B6"/>
<dbReference type="RefSeq" id="WP_114380127.1">
    <property type="nucleotide sequence ID" value="NZ_QPJD01000006.1"/>
</dbReference>
<dbReference type="PROSITE" id="PS50928">
    <property type="entry name" value="ABC_TM1"/>
    <property type="match status" value="1"/>
</dbReference>
<keyword evidence="10" id="KW-1185">Reference proteome</keyword>
<dbReference type="CDD" id="cd06261">
    <property type="entry name" value="TM_PBP2"/>
    <property type="match status" value="1"/>
</dbReference>
<dbReference type="Gene3D" id="1.10.3720.10">
    <property type="entry name" value="MetI-like"/>
    <property type="match status" value="1"/>
</dbReference>
<evidence type="ECO:0000256" key="1">
    <source>
        <dbReference type="ARBA" id="ARBA00004651"/>
    </source>
</evidence>
<comment type="caution">
    <text evidence="9">The sequence shown here is derived from an EMBL/GenBank/DDBJ whole genome shotgun (WGS) entry which is preliminary data.</text>
</comment>
<protein>
    <submittedName>
        <fullName evidence="9">Carbohydrate ABC transporter membrane protein 1 (CUT1 family)</fullName>
    </submittedName>
</protein>
<evidence type="ECO:0000313" key="10">
    <source>
        <dbReference type="Proteomes" id="UP000252415"/>
    </source>
</evidence>
<keyword evidence="6 7" id="KW-0472">Membrane</keyword>
<organism evidence="9 10">
    <name type="scientific">Paenibacillus prosopidis</name>
    <dbReference type="NCBI Taxonomy" id="630520"/>
    <lineage>
        <taxon>Bacteria</taxon>
        <taxon>Bacillati</taxon>
        <taxon>Bacillota</taxon>
        <taxon>Bacilli</taxon>
        <taxon>Bacillales</taxon>
        <taxon>Paenibacillaceae</taxon>
        <taxon>Paenibacillus</taxon>
    </lineage>
</organism>
<dbReference type="PANTHER" id="PTHR30193:SF37">
    <property type="entry name" value="INNER MEMBRANE ABC TRANSPORTER PERMEASE PROTEIN YCJO"/>
    <property type="match status" value="1"/>
</dbReference>
<feature type="transmembrane region" description="Helical" evidence="7">
    <location>
        <begin position="156"/>
        <end position="177"/>
    </location>
</feature>
<reference evidence="9 10" key="1">
    <citation type="submission" date="2018-07" db="EMBL/GenBank/DDBJ databases">
        <title>Genomic Encyclopedia of Type Strains, Phase III (KMG-III): the genomes of soil and plant-associated and newly described type strains.</title>
        <authorList>
            <person name="Whitman W."/>
        </authorList>
    </citation>
    <scope>NUCLEOTIDE SEQUENCE [LARGE SCALE GENOMIC DNA]</scope>
    <source>
        <strain evidence="9 10">CECT 7506</strain>
    </source>
</reference>
<dbReference type="InterPro" id="IPR035906">
    <property type="entry name" value="MetI-like_sf"/>
</dbReference>
<evidence type="ECO:0000256" key="4">
    <source>
        <dbReference type="ARBA" id="ARBA00022692"/>
    </source>
</evidence>
<keyword evidence="4 7" id="KW-0812">Transmembrane</keyword>
<evidence type="ECO:0000313" key="9">
    <source>
        <dbReference type="EMBL" id="RCW48537.1"/>
    </source>
</evidence>
<feature type="domain" description="ABC transmembrane type-1" evidence="8">
    <location>
        <begin position="69"/>
        <end position="281"/>
    </location>
</feature>
<comment type="similarity">
    <text evidence="7">Belongs to the binding-protein-dependent transport system permease family.</text>
</comment>
<proteinExistence type="inferred from homology"/>
<dbReference type="InterPro" id="IPR000515">
    <property type="entry name" value="MetI-like"/>
</dbReference>
<evidence type="ECO:0000256" key="7">
    <source>
        <dbReference type="RuleBase" id="RU363032"/>
    </source>
</evidence>
<dbReference type="SUPFAM" id="SSF161098">
    <property type="entry name" value="MetI-like"/>
    <property type="match status" value="1"/>
</dbReference>
<dbReference type="OrthoDB" id="152280at2"/>
<evidence type="ECO:0000256" key="3">
    <source>
        <dbReference type="ARBA" id="ARBA00022475"/>
    </source>
</evidence>
<dbReference type="EMBL" id="QPJD01000006">
    <property type="protein sequence ID" value="RCW48537.1"/>
    <property type="molecule type" value="Genomic_DNA"/>
</dbReference>
<feature type="transmembrane region" description="Helical" evidence="7">
    <location>
        <begin position="12"/>
        <end position="38"/>
    </location>
</feature>
<dbReference type="PANTHER" id="PTHR30193">
    <property type="entry name" value="ABC TRANSPORTER PERMEASE PROTEIN"/>
    <property type="match status" value="1"/>
</dbReference>
<dbReference type="Proteomes" id="UP000252415">
    <property type="component" value="Unassembled WGS sequence"/>
</dbReference>
<feature type="transmembrane region" description="Helical" evidence="7">
    <location>
        <begin position="72"/>
        <end position="95"/>
    </location>
</feature>
<evidence type="ECO:0000256" key="5">
    <source>
        <dbReference type="ARBA" id="ARBA00022989"/>
    </source>
</evidence>
<accession>A0A368W6B6</accession>
<evidence type="ECO:0000259" key="8">
    <source>
        <dbReference type="PROSITE" id="PS50928"/>
    </source>
</evidence>
<evidence type="ECO:0000256" key="6">
    <source>
        <dbReference type="ARBA" id="ARBA00023136"/>
    </source>
</evidence>
<feature type="transmembrane region" description="Helical" evidence="7">
    <location>
        <begin position="209"/>
        <end position="228"/>
    </location>
</feature>
<dbReference type="GO" id="GO:0005886">
    <property type="term" value="C:plasma membrane"/>
    <property type="evidence" value="ECO:0007669"/>
    <property type="project" value="UniProtKB-SubCell"/>
</dbReference>
<gene>
    <name evidence="9" type="ORF">DFP97_106237</name>
</gene>
<feature type="transmembrane region" description="Helical" evidence="7">
    <location>
        <begin position="107"/>
        <end position="126"/>
    </location>
</feature>
<keyword evidence="3" id="KW-1003">Cell membrane</keyword>
<dbReference type="GO" id="GO:0055085">
    <property type="term" value="P:transmembrane transport"/>
    <property type="evidence" value="ECO:0007669"/>
    <property type="project" value="InterPro"/>
</dbReference>
<keyword evidence="2 7" id="KW-0813">Transport</keyword>
<keyword evidence="5 7" id="KW-1133">Transmembrane helix</keyword>
<name>A0A368W6B6_9BACL</name>
<evidence type="ECO:0000256" key="2">
    <source>
        <dbReference type="ARBA" id="ARBA00022448"/>
    </source>
</evidence>
<comment type="subcellular location">
    <subcellularLocation>
        <location evidence="1 7">Cell membrane</location>
        <topology evidence="1 7">Multi-pass membrane protein</topology>
    </subcellularLocation>
</comment>
<dbReference type="Pfam" id="PF00528">
    <property type="entry name" value="BPD_transp_1"/>
    <property type="match status" value="1"/>
</dbReference>
<dbReference type="InterPro" id="IPR051393">
    <property type="entry name" value="ABC_transporter_permease"/>
</dbReference>
<feature type="transmembrane region" description="Helical" evidence="7">
    <location>
        <begin position="260"/>
        <end position="285"/>
    </location>
</feature>
<sequence length="292" mass="32865">MNKKWSTKLWIAIFLAPTILMFLMFNLTPIVTVFVTGFTEWNGFSSPKFNGLDNYINLVSYDDTFLISLRNLFLWSAIAATLHVGFGVLVAFILYKRPFGWRVVRGTFMIPNVISVAAWAIIYKFIFNDDIGVINNFMRDIGFSDFHVKWFYESPAAFIAITLTWLFYAVIVTLIVLNELMAIPKEVHEAALLDGANGWQVTRYINLPLVKGAIGTGVILSITARIAMFEEVALTSRGGPGNDTYNIPLMLYNGIVNSEYGYANSAATVMIIIGVLVMIVVSRLFKMNEKIY</sequence>